<name>A0ABD7MR29_SHISO</name>
<gene>
    <name evidence="1" type="ORF">SAMEA3356023_04911</name>
</gene>
<accession>A0ABD7MR29</accession>
<sequence length="158" mass="17972">MTRHQPHARRVRIHLAGQRQRVMRAPVIRAAKSDGAATFGGGAGDFYRVFHRFGTGRNQQRFLGEIARHLLIHNLAQLQIRLVSQHLEAGVRQFFQLRFHCGHHLRMQVPGIEHRNPAREIKILTAFNVPHPAVFRAVSENRVNLPNATGNRLTAALH</sequence>
<organism evidence="1 2">
    <name type="scientific">Shigella sonnei</name>
    <dbReference type="NCBI Taxonomy" id="624"/>
    <lineage>
        <taxon>Bacteria</taxon>
        <taxon>Pseudomonadati</taxon>
        <taxon>Pseudomonadota</taxon>
        <taxon>Gammaproteobacteria</taxon>
        <taxon>Enterobacterales</taxon>
        <taxon>Enterobacteriaceae</taxon>
        <taxon>Shigella</taxon>
    </lineage>
</organism>
<evidence type="ECO:0000313" key="2">
    <source>
        <dbReference type="Proteomes" id="UP000187717"/>
    </source>
</evidence>
<dbReference type="AlphaFoldDB" id="A0ABD7MR29"/>
<evidence type="ECO:0000313" key="1">
    <source>
        <dbReference type="EMBL" id="SJE82019.1"/>
    </source>
</evidence>
<reference evidence="1 2" key="1">
    <citation type="submission" date="2017-01" db="EMBL/GenBank/DDBJ databases">
        <authorList>
            <consortium name="Pathogen Informatics"/>
        </authorList>
    </citation>
    <scope>NUCLEOTIDE SEQUENCE [LARGE SCALE GENOMIC DNA]</scope>
    <source>
        <strain evidence="1 2">3626STDY6095480</strain>
    </source>
</reference>
<dbReference type="EMBL" id="FTXV01000327">
    <property type="protein sequence ID" value="SJE82019.1"/>
    <property type="molecule type" value="Genomic_DNA"/>
</dbReference>
<comment type="caution">
    <text evidence="1">The sequence shown here is derived from an EMBL/GenBank/DDBJ whole genome shotgun (WGS) entry which is preliminary data.</text>
</comment>
<proteinExistence type="predicted"/>
<dbReference type="Proteomes" id="UP000187717">
    <property type="component" value="Unassembled WGS sequence"/>
</dbReference>
<protein>
    <submittedName>
        <fullName evidence="1">Uncharacterized protein</fullName>
    </submittedName>
</protein>